<dbReference type="InterPro" id="IPR009072">
    <property type="entry name" value="Histone-fold"/>
</dbReference>
<accession>S7XKA1</accession>
<evidence type="ECO:0000256" key="1">
    <source>
        <dbReference type="ARBA" id="ARBA00004123"/>
    </source>
</evidence>
<dbReference type="GO" id="GO:0016251">
    <property type="term" value="F:RNA polymerase II general transcription initiation factor activity"/>
    <property type="evidence" value="ECO:0007669"/>
    <property type="project" value="TreeGrafter"/>
</dbReference>
<dbReference type="InParanoid" id="S7XKA1"/>
<name>S7XKA1_SPRLO</name>
<dbReference type="EMBL" id="ATCN01000223">
    <property type="protein sequence ID" value="EPR79494.1"/>
    <property type="molecule type" value="Genomic_DNA"/>
</dbReference>
<dbReference type="InterPro" id="IPR003958">
    <property type="entry name" value="CBFA_NFYB_domain"/>
</dbReference>
<protein>
    <submittedName>
        <fullName evidence="4">TATA-binding protein-associated phosphoprotein</fullName>
    </submittedName>
</protein>
<dbReference type="InterPro" id="IPR042225">
    <property type="entry name" value="Ncb2"/>
</dbReference>
<organism evidence="4 5">
    <name type="scientific">Spraguea lophii (strain 42_110)</name>
    <name type="common">Microsporidian parasite</name>
    <dbReference type="NCBI Taxonomy" id="1358809"/>
    <lineage>
        <taxon>Eukaryota</taxon>
        <taxon>Fungi</taxon>
        <taxon>Fungi incertae sedis</taxon>
        <taxon>Microsporidia</taxon>
        <taxon>Spragueidae</taxon>
        <taxon>Spraguea</taxon>
    </lineage>
</organism>
<dbReference type="HOGENOM" id="CLU_066247_11_3_1"/>
<dbReference type="OMA" id="RDAKFKK"/>
<evidence type="ECO:0000256" key="2">
    <source>
        <dbReference type="ARBA" id="ARBA00023242"/>
    </source>
</evidence>
<dbReference type="GO" id="GO:0000122">
    <property type="term" value="P:negative regulation of transcription by RNA polymerase II"/>
    <property type="evidence" value="ECO:0007669"/>
    <property type="project" value="InterPro"/>
</dbReference>
<keyword evidence="2" id="KW-0539">Nucleus</keyword>
<evidence type="ECO:0000313" key="4">
    <source>
        <dbReference type="EMBL" id="EPR79494.1"/>
    </source>
</evidence>
<dbReference type="AlphaFoldDB" id="S7XKA1"/>
<dbReference type="PANTHER" id="PTHR46138">
    <property type="entry name" value="PROTEIN DR1"/>
    <property type="match status" value="1"/>
</dbReference>
<dbReference type="OrthoDB" id="601405at2759"/>
<dbReference type="PANTHER" id="PTHR46138:SF1">
    <property type="entry name" value="PROTEIN DR1"/>
    <property type="match status" value="1"/>
</dbReference>
<dbReference type="STRING" id="1358809.S7XKA1"/>
<dbReference type="Proteomes" id="UP000014978">
    <property type="component" value="Unassembled WGS sequence"/>
</dbReference>
<dbReference type="SUPFAM" id="SSF47113">
    <property type="entry name" value="Histone-fold"/>
    <property type="match status" value="1"/>
</dbReference>
<dbReference type="VEuPathDB" id="MicrosporidiaDB:SLOPH_1935"/>
<evidence type="ECO:0000313" key="5">
    <source>
        <dbReference type="Proteomes" id="UP000014978"/>
    </source>
</evidence>
<feature type="domain" description="Transcription factor CBF/NF-Y/archaeal histone" evidence="3">
    <location>
        <begin position="11"/>
        <end position="74"/>
    </location>
</feature>
<dbReference type="GO" id="GO:0017025">
    <property type="term" value="F:TBP-class protein binding"/>
    <property type="evidence" value="ECO:0007669"/>
    <property type="project" value="TreeGrafter"/>
</dbReference>
<proteinExistence type="predicted"/>
<comment type="subcellular location">
    <subcellularLocation>
        <location evidence="1">Nucleus</location>
    </subcellularLocation>
</comment>
<gene>
    <name evidence="4" type="ORF">SLOPH_1935</name>
</gene>
<dbReference type="GO" id="GO:0046982">
    <property type="term" value="F:protein heterodimerization activity"/>
    <property type="evidence" value="ECO:0007669"/>
    <property type="project" value="InterPro"/>
</dbReference>
<dbReference type="Pfam" id="PF00808">
    <property type="entry name" value="CBFD_NFYB_HMF"/>
    <property type="match status" value="1"/>
</dbReference>
<dbReference type="GO" id="GO:0051123">
    <property type="term" value="P:RNA polymerase II preinitiation complex assembly"/>
    <property type="evidence" value="ECO:0007669"/>
    <property type="project" value="TreeGrafter"/>
</dbReference>
<comment type="caution">
    <text evidence="4">The sequence shown here is derived from an EMBL/GenBank/DDBJ whole genome shotgun (WGS) entry which is preliminary data.</text>
</comment>
<dbReference type="Gene3D" id="1.10.20.10">
    <property type="entry name" value="Histone, subunit A"/>
    <property type="match status" value="1"/>
</dbReference>
<reference evidence="5" key="1">
    <citation type="journal article" date="2013" name="PLoS Genet.">
        <title>The genome of Spraguea lophii and the basis of host-microsporidian interactions.</title>
        <authorList>
            <person name="Campbell S.E."/>
            <person name="Williams T.A."/>
            <person name="Yousuf A."/>
            <person name="Soanes D.M."/>
            <person name="Paszkiewicz K.H."/>
            <person name="Williams B.A.P."/>
        </authorList>
    </citation>
    <scope>NUCLEOTIDE SEQUENCE [LARGE SCALE GENOMIC DNA]</scope>
    <source>
        <strain evidence="5">42_110</strain>
    </source>
</reference>
<sequence>MNDDGHEEDLKLPKATVDKIIMDSADRRVVSRDAKALIMELALEFIHLITAEANIACEKSKRKTITYEHILTALINYDYGEYVDKCTDVYNEYNNISKKMPSKQDKFKDSGLSMEELHEKQLKLFEDARKKLEDDDEK</sequence>
<dbReference type="CDD" id="cd22905">
    <property type="entry name" value="HFD_Dr1"/>
    <property type="match status" value="1"/>
</dbReference>
<dbReference type="FunCoup" id="S7XKA1">
    <property type="interactions" value="171"/>
</dbReference>
<keyword evidence="5" id="KW-1185">Reference proteome</keyword>
<dbReference type="GO" id="GO:0017054">
    <property type="term" value="C:negative cofactor 2 complex"/>
    <property type="evidence" value="ECO:0007669"/>
    <property type="project" value="InterPro"/>
</dbReference>
<evidence type="ECO:0000259" key="3">
    <source>
        <dbReference type="Pfam" id="PF00808"/>
    </source>
</evidence>